<dbReference type="Proteomes" id="UP000242243">
    <property type="component" value="Unassembled WGS sequence"/>
</dbReference>
<dbReference type="PANTHER" id="PTHR42844:SF1">
    <property type="entry name" value="DIHYDRONEOPTERIN ALDOLASE 1-RELATED"/>
    <property type="match status" value="1"/>
</dbReference>
<dbReference type="Gene3D" id="3.30.1130.10">
    <property type="match status" value="1"/>
</dbReference>
<dbReference type="RefSeq" id="WP_089833736.1">
    <property type="nucleotide sequence ID" value="NZ_BJWI01000049.1"/>
</dbReference>
<dbReference type="AlphaFoldDB" id="A0A1I5SQT0"/>
<proteinExistence type="inferred from homology"/>
<reference evidence="8 11" key="2">
    <citation type="submission" date="2019-07" db="EMBL/GenBank/DDBJ databases">
        <title>Whole genome shotgun sequence of Halolactibacillus halophilus NBRC 100868.</title>
        <authorList>
            <person name="Hosoyama A."/>
            <person name="Uohara A."/>
            <person name="Ohji S."/>
            <person name="Ichikawa N."/>
        </authorList>
    </citation>
    <scope>NUCLEOTIDE SEQUENCE [LARGE SCALE GENOMIC DNA]</scope>
    <source>
        <strain evidence="8 11">NBRC 100868</strain>
    </source>
</reference>
<name>A0A1I5SQT0_9BACI</name>
<dbReference type="InterPro" id="IPR043133">
    <property type="entry name" value="GTP-CH-I_C/QueF"/>
</dbReference>
<comment type="catalytic activity">
    <reaction evidence="1 6">
        <text>7,8-dihydroneopterin = 6-hydroxymethyl-7,8-dihydropterin + glycolaldehyde</text>
        <dbReference type="Rhea" id="RHEA:10540"/>
        <dbReference type="ChEBI" id="CHEBI:17001"/>
        <dbReference type="ChEBI" id="CHEBI:17071"/>
        <dbReference type="ChEBI" id="CHEBI:44841"/>
        <dbReference type="EC" id="4.1.2.25"/>
    </reaction>
</comment>
<feature type="domain" description="Dihydroneopterin aldolase/epimerase" evidence="7">
    <location>
        <begin position="4"/>
        <end position="117"/>
    </location>
</feature>
<dbReference type="GO" id="GO:0004150">
    <property type="term" value="F:dihydroneopterin aldolase activity"/>
    <property type="evidence" value="ECO:0007669"/>
    <property type="project" value="UniProtKB-UniRule"/>
</dbReference>
<evidence type="ECO:0000256" key="3">
    <source>
        <dbReference type="ARBA" id="ARBA00005708"/>
    </source>
</evidence>
<evidence type="ECO:0000256" key="6">
    <source>
        <dbReference type="RuleBase" id="RU362079"/>
    </source>
</evidence>
<sequence>MDKIYLNGLQFYGYHGALKEENTLGQTFIVDLVLELDLKAAGVNDNLKATVHYGHVYETVKTVVEGKQLKLIEAVAERVSDQVLQAFPLIQQLTIKVIKPNPPIPGHYESVAVEMTRGRESN</sequence>
<evidence type="ECO:0000256" key="5">
    <source>
        <dbReference type="ARBA" id="ARBA00023239"/>
    </source>
</evidence>
<keyword evidence="11" id="KW-1185">Reference proteome</keyword>
<organism evidence="9 10">
    <name type="scientific">Halolactibacillus halophilus</name>
    <dbReference type="NCBI Taxonomy" id="306540"/>
    <lineage>
        <taxon>Bacteria</taxon>
        <taxon>Bacillati</taxon>
        <taxon>Bacillota</taxon>
        <taxon>Bacilli</taxon>
        <taxon>Bacillales</taxon>
        <taxon>Bacillaceae</taxon>
        <taxon>Halolactibacillus</taxon>
    </lineage>
</organism>
<gene>
    <name evidence="8" type="primary">folA</name>
    <name evidence="8" type="ORF">HHA03_21780</name>
    <name evidence="9" type="ORF">SAMN05421839_1493</name>
</gene>
<reference evidence="9 10" key="1">
    <citation type="submission" date="2016-10" db="EMBL/GenBank/DDBJ databases">
        <authorList>
            <person name="de Groot N.N."/>
        </authorList>
    </citation>
    <scope>NUCLEOTIDE SEQUENCE [LARGE SCALE GENOMIC DNA]</scope>
    <source>
        <strain evidence="9 10">DSM 17073</strain>
    </source>
</reference>
<dbReference type="EMBL" id="BJWI01000049">
    <property type="protein sequence ID" value="GEM02646.1"/>
    <property type="molecule type" value="Genomic_DNA"/>
</dbReference>
<dbReference type="Pfam" id="PF02152">
    <property type="entry name" value="FolB"/>
    <property type="match status" value="1"/>
</dbReference>
<dbReference type="InterPro" id="IPR006157">
    <property type="entry name" value="FolB_dom"/>
</dbReference>
<dbReference type="OrthoDB" id="9803748at2"/>
<dbReference type="NCBIfam" id="TIGR00526">
    <property type="entry name" value="folB_dom"/>
    <property type="match status" value="1"/>
</dbReference>
<protein>
    <recommendedName>
        <fullName evidence="6">7,8-dihydroneopterin aldolase</fullName>
        <ecNumber evidence="6">4.1.2.25</ecNumber>
    </recommendedName>
</protein>
<dbReference type="GO" id="GO:0005737">
    <property type="term" value="C:cytoplasm"/>
    <property type="evidence" value="ECO:0007669"/>
    <property type="project" value="TreeGrafter"/>
</dbReference>
<dbReference type="FunFam" id="3.30.1130.10:FF:000003">
    <property type="entry name" value="7,8-dihydroneopterin aldolase"/>
    <property type="match status" value="1"/>
</dbReference>
<evidence type="ECO:0000256" key="1">
    <source>
        <dbReference type="ARBA" id="ARBA00001353"/>
    </source>
</evidence>
<dbReference type="GO" id="GO:0046656">
    <property type="term" value="P:folic acid biosynthetic process"/>
    <property type="evidence" value="ECO:0007669"/>
    <property type="project" value="UniProtKB-UniRule"/>
</dbReference>
<evidence type="ECO:0000256" key="2">
    <source>
        <dbReference type="ARBA" id="ARBA00005013"/>
    </source>
</evidence>
<dbReference type="GO" id="GO:0046654">
    <property type="term" value="P:tetrahydrofolate biosynthetic process"/>
    <property type="evidence" value="ECO:0007669"/>
    <property type="project" value="UniProtKB-UniRule"/>
</dbReference>
<dbReference type="PANTHER" id="PTHR42844">
    <property type="entry name" value="DIHYDRONEOPTERIN ALDOLASE 1-RELATED"/>
    <property type="match status" value="1"/>
</dbReference>
<evidence type="ECO:0000313" key="10">
    <source>
        <dbReference type="Proteomes" id="UP000242243"/>
    </source>
</evidence>
<comment type="pathway">
    <text evidence="2 6">Cofactor biosynthesis; tetrahydrofolate biosynthesis; 2-amino-4-hydroxy-6-hydroxymethyl-7,8-dihydropteridine diphosphate from 7,8-dihydroneopterin triphosphate: step 3/4.</text>
</comment>
<dbReference type="UniPathway" id="UPA00077">
    <property type="reaction ID" value="UER00154"/>
</dbReference>
<dbReference type="SMART" id="SM00905">
    <property type="entry name" value="FolB"/>
    <property type="match status" value="1"/>
</dbReference>
<accession>A0A1I5SQT0</accession>
<keyword evidence="4 6" id="KW-0289">Folate biosynthesis</keyword>
<evidence type="ECO:0000313" key="9">
    <source>
        <dbReference type="EMBL" id="SFP72646.1"/>
    </source>
</evidence>
<dbReference type="CDD" id="cd00534">
    <property type="entry name" value="DHNA_DHNTPE"/>
    <property type="match status" value="1"/>
</dbReference>
<dbReference type="EC" id="4.1.2.25" evidence="6"/>
<dbReference type="STRING" id="306540.SAMN05421839_1493"/>
<keyword evidence="5 6" id="KW-0456">Lyase</keyword>
<dbReference type="InterPro" id="IPR006156">
    <property type="entry name" value="Dihydroneopterin_aldolase"/>
</dbReference>
<comment type="function">
    <text evidence="6">Catalyzes the conversion of 7,8-dihydroneopterin to 6-hydroxymethyl-7,8-dihydropterin.</text>
</comment>
<dbReference type="NCBIfam" id="TIGR00525">
    <property type="entry name" value="folB"/>
    <property type="match status" value="1"/>
</dbReference>
<evidence type="ECO:0000313" key="8">
    <source>
        <dbReference type="EMBL" id="GEM02646.1"/>
    </source>
</evidence>
<dbReference type="Proteomes" id="UP000321547">
    <property type="component" value="Unassembled WGS sequence"/>
</dbReference>
<dbReference type="EMBL" id="FOXC01000049">
    <property type="protein sequence ID" value="SFP72646.1"/>
    <property type="molecule type" value="Genomic_DNA"/>
</dbReference>
<evidence type="ECO:0000256" key="4">
    <source>
        <dbReference type="ARBA" id="ARBA00022909"/>
    </source>
</evidence>
<evidence type="ECO:0000259" key="7">
    <source>
        <dbReference type="SMART" id="SM00905"/>
    </source>
</evidence>
<evidence type="ECO:0000313" key="11">
    <source>
        <dbReference type="Proteomes" id="UP000321547"/>
    </source>
</evidence>
<comment type="similarity">
    <text evidence="3 6">Belongs to the DHNA family.</text>
</comment>
<dbReference type="SUPFAM" id="SSF55620">
    <property type="entry name" value="Tetrahydrobiopterin biosynthesis enzymes-like"/>
    <property type="match status" value="1"/>
</dbReference>